<dbReference type="PANTHER" id="PTHR30087:SF1">
    <property type="entry name" value="HYPOTHETICAL CYTOSOLIC PROTEIN"/>
    <property type="match status" value="1"/>
</dbReference>
<feature type="compositionally biased region" description="Basic and acidic residues" evidence="1">
    <location>
        <begin position="149"/>
        <end position="159"/>
    </location>
</feature>
<accession>A0A267MIL6</accession>
<feature type="compositionally biased region" description="Polar residues" evidence="1">
    <location>
        <begin position="160"/>
        <end position="169"/>
    </location>
</feature>
<name>A0A267MIL6_9FIRM</name>
<organism evidence="2 3">
    <name type="scientific">Anaeromicrobium sediminis</name>
    <dbReference type="NCBI Taxonomy" id="1478221"/>
    <lineage>
        <taxon>Bacteria</taxon>
        <taxon>Bacillati</taxon>
        <taxon>Bacillota</taxon>
        <taxon>Clostridia</taxon>
        <taxon>Peptostreptococcales</taxon>
        <taxon>Thermotaleaceae</taxon>
        <taxon>Anaeromicrobium</taxon>
    </lineage>
</organism>
<keyword evidence="3" id="KW-1185">Reference proteome</keyword>
<dbReference type="EMBL" id="NIBG01000007">
    <property type="protein sequence ID" value="PAB59424.1"/>
    <property type="molecule type" value="Genomic_DNA"/>
</dbReference>
<dbReference type="Pfam" id="PF04463">
    <property type="entry name" value="2-thiour_desulf"/>
    <property type="match status" value="1"/>
</dbReference>
<dbReference type="Proteomes" id="UP000216024">
    <property type="component" value="Unassembled WGS sequence"/>
</dbReference>
<sequence>MILISACLLGVNCKYNGKNNLKYDILELAKGKNIIPVCPEQLGGLPTPRIPCEIIHSTGEVIDGCGKVLNKRGEDKTEEFLKGAYETLHIAKLYNVKEVILKENSPSCGSNFVYDGTFSGKKKRGDGVTSALLKKHGIIVHNEDNYHIKGGTKDEEKNNSRNLHANNGD</sequence>
<evidence type="ECO:0000313" key="2">
    <source>
        <dbReference type="EMBL" id="PAB59424.1"/>
    </source>
</evidence>
<dbReference type="OrthoDB" id="9797779at2"/>
<protein>
    <submittedName>
        <fullName evidence="2">Uncharacterized protein</fullName>
    </submittedName>
</protein>
<dbReference type="PANTHER" id="PTHR30087">
    <property type="entry name" value="INNER MEMBRANE PROTEIN"/>
    <property type="match status" value="1"/>
</dbReference>
<proteinExistence type="predicted"/>
<dbReference type="InterPro" id="IPR007553">
    <property type="entry name" value="2-thiour_desulf"/>
</dbReference>
<dbReference type="RefSeq" id="WP_095133296.1">
    <property type="nucleotide sequence ID" value="NZ_NIBG01000007.1"/>
</dbReference>
<gene>
    <name evidence="2" type="ORF">CCE28_09395</name>
</gene>
<feature type="region of interest" description="Disordered" evidence="1">
    <location>
        <begin position="149"/>
        <end position="169"/>
    </location>
</feature>
<evidence type="ECO:0000256" key="1">
    <source>
        <dbReference type="SAM" id="MobiDB-lite"/>
    </source>
</evidence>
<reference evidence="2 3" key="1">
    <citation type="submission" date="2017-06" db="EMBL/GenBank/DDBJ databases">
        <title>Draft genome sequence of anaerobic fermentative bacterium Anaeromicrobium sediminis DY2726D isolated from West Pacific Ocean sediments.</title>
        <authorList>
            <person name="Zeng X."/>
        </authorList>
    </citation>
    <scope>NUCLEOTIDE SEQUENCE [LARGE SCALE GENOMIC DNA]</scope>
    <source>
        <strain evidence="2 3">DY2726D</strain>
    </source>
</reference>
<comment type="caution">
    <text evidence="2">The sequence shown here is derived from an EMBL/GenBank/DDBJ whole genome shotgun (WGS) entry which is preliminary data.</text>
</comment>
<dbReference type="AlphaFoldDB" id="A0A267MIL6"/>
<evidence type="ECO:0000313" key="3">
    <source>
        <dbReference type="Proteomes" id="UP000216024"/>
    </source>
</evidence>